<evidence type="ECO:0000313" key="3">
    <source>
        <dbReference type="EMBL" id="OKL54162.1"/>
    </source>
</evidence>
<dbReference type="SUPFAM" id="SSF55486">
    <property type="entry name" value="Metalloproteases ('zincins'), catalytic domain"/>
    <property type="match status" value="1"/>
</dbReference>
<organism evidence="3 4">
    <name type="scientific">Bowdeniella nasicola</name>
    <dbReference type="NCBI Taxonomy" id="208480"/>
    <lineage>
        <taxon>Bacteria</taxon>
        <taxon>Bacillati</taxon>
        <taxon>Actinomycetota</taxon>
        <taxon>Actinomycetes</taxon>
        <taxon>Actinomycetales</taxon>
        <taxon>Actinomycetaceae</taxon>
        <taxon>Bowdeniella</taxon>
    </lineage>
</organism>
<accession>A0A1Q5Q385</accession>
<comment type="caution">
    <text evidence="3">The sequence shown here is derived from an EMBL/GenBank/DDBJ whole genome shotgun (WGS) entry which is preliminary data.</text>
</comment>
<evidence type="ECO:0000313" key="4">
    <source>
        <dbReference type="Proteomes" id="UP000185628"/>
    </source>
</evidence>
<protein>
    <recommendedName>
        <fullName evidence="2">DUF3152 domain-containing protein</fullName>
    </recommendedName>
</protein>
<evidence type="ECO:0000256" key="1">
    <source>
        <dbReference type="SAM" id="MobiDB-lite"/>
    </source>
</evidence>
<feature type="compositionally biased region" description="Polar residues" evidence="1">
    <location>
        <begin position="84"/>
        <end position="94"/>
    </location>
</feature>
<dbReference type="InterPro" id="IPR022603">
    <property type="entry name" value="DUF3152"/>
</dbReference>
<dbReference type="AlphaFoldDB" id="A0A1Q5Q385"/>
<evidence type="ECO:0000259" key="2">
    <source>
        <dbReference type="Pfam" id="PF11350"/>
    </source>
</evidence>
<keyword evidence="4" id="KW-1185">Reference proteome</keyword>
<dbReference type="Proteomes" id="UP000185628">
    <property type="component" value="Unassembled WGS sequence"/>
</dbReference>
<name>A0A1Q5Q385_9ACTO</name>
<sequence length="253" mass="26874">MRILILVILVGSISGVILLPQYGRTSHASPPSPSAELAVAKASPTPTPTPSPAPSRTATPTPSPTPSPAPTADEGGMLGGEIPQTGSGTLNVVSTDRPAADKGERWTYRVEVEEGLPVDTDVFAERVHTILSDERSWPKSFEQVAQGGRVRVILASPATVDRLCAPLPTRGRVSCQRGDAAVINVLRWAQGAEPFFAAGGTLVDYRNYVVNHEVGHLLSQVHEECSGEGELAHVMQQQTLKTAPCKPNGWPRP</sequence>
<proteinExistence type="predicted"/>
<reference evidence="4" key="1">
    <citation type="submission" date="2016-12" db="EMBL/GenBank/DDBJ databases">
        <authorList>
            <person name="Meng X."/>
        </authorList>
    </citation>
    <scope>NUCLEOTIDE SEQUENCE [LARGE SCALE GENOMIC DNA]</scope>
    <source>
        <strain evidence="4">DSM 19116</strain>
    </source>
</reference>
<feature type="region of interest" description="Disordered" evidence="1">
    <location>
        <begin position="24"/>
        <end position="101"/>
    </location>
</feature>
<dbReference type="EMBL" id="MQVR01000025">
    <property type="protein sequence ID" value="OKL54162.1"/>
    <property type="molecule type" value="Genomic_DNA"/>
</dbReference>
<gene>
    <name evidence="3" type="ORF">BSZ39_05620</name>
</gene>
<feature type="domain" description="DUF3152" evidence="2">
    <location>
        <begin position="79"/>
        <end position="242"/>
    </location>
</feature>
<dbReference type="Pfam" id="PF11350">
    <property type="entry name" value="DUF3152"/>
    <property type="match status" value="1"/>
</dbReference>